<feature type="transmembrane region" description="Helical" evidence="1">
    <location>
        <begin position="30"/>
        <end position="49"/>
    </location>
</feature>
<protein>
    <recommendedName>
        <fullName evidence="4">DUF4179 domain-containing protein</fullName>
    </recommendedName>
</protein>
<dbReference type="AlphaFoldDB" id="A0A923S7M2"/>
<evidence type="ECO:0000313" key="2">
    <source>
        <dbReference type="EMBL" id="MBC5770796.1"/>
    </source>
</evidence>
<organism evidence="2 3">
    <name type="scientific">Dysosmobacter segnis</name>
    <dbReference type="NCBI Taxonomy" id="2763042"/>
    <lineage>
        <taxon>Bacteria</taxon>
        <taxon>Bacillati</taxon>
        <taxon>Bacillota</taxon>
        <taxon>Clostridia</taxon>
        <taxon>Eubacteriales</taxon>
        <taxon>Oscillospiraceae</taxon>
        <taxon>Dysosmobacter</taxon>
    </lineage>
</organism>
<dbReference type="SUPFAM" id="SSF103473">
    <property type="entry name" value="MFS general substrate transporter"/>
    <property type="match status" value="1"/>
</dbReference>
<evidence type="ECO:0008006" key="4">
    <source>
        <dbReference type="Google" id="ProtNLM"/>
    </source>
</evidence>
<comment type="caution">
    <text evidence="2">The sequence shown here is derived from an EMBL/GenBank/DDBJ whole genome shotgun (WGS) entry which is preliminary data.</text>
</comment>
<dbReference type="Proteomes" id="UP000620327">
    <property type="component" value="Unassembled WGS sequence"/>
</dbReference>
<keyword evidence="1" id="KW-1133">Transmembrane helix</keyword>
<evidence type="ECO:0000256" key="1">
    <source>
        <dbReference type="SAM" id="Phobius"/>
    </source>
</evidence>
<feature type="transmembrane region" description="Helical" evidence="1">
    <location>
        <begin position="69"/>
        <end position="90"/>
    </location>
</feature>
<dbReference type="EMBL" id="JACOQI010000009">
    <property type="protein sequence ID" value="MBC5770796.1"/>
    <property type="molecule type" value="Genomic_DNA"/>
</dbReference>
<keyword evidence="3" id="KW-1185">Reference proteome</keyword>
<accession>A0A923S7M2</accession>
<dbReference type="RefSeq" id="WP_187015025.1">
    <property type="nucleotide sequence ID" value="NZ_JACOQI010000009.1"/>
</dbReference>
<gene>
    <name evidence="2" type="ORF">H8Z83_10760</name>
</gene>
<dbReference type="InterPro" id="IPR036259">
    <property type="entry name" value="MFS_trans_sf"/>
</dbReference>
<proteinExistence type="predicted"/>
<reference evidence="2" key="1">
    <citation type="submission" date="2020-08" db="EMBL/GenBank/DDBJ databases">
        <title>Genome public.</title>
        <authorList>
            <person name="Liu C."/>
            <person name="Sun Q."/>
        </authorList>
    </citation>
    <scope>NUCLEOTIDE SEQUENCE</scope>
    <source>
        <strain evidence="2">BX15</strain>
    </source>
</reference>
<keyword evidence="1" id="KW-0472">Membrane</keyword>
<keyword evidence="1" id="KW-0812">Transmembrane</keyword>
<evidence type="ECO:0000313" key="3">
    <source>
        <dbReference type="Proteomes" id="UP000620327"/>
    </source>
</evidence>
<name>A0A923S7M2_9FIRM</name>
<sequence length="110" mass="12412">MMDTGQRVKLVKSRAWQIRRRQEKHITERLSLVSVALCCCLIYAMGHFPDRSPGAVQGLNGATMLLENVGSYVLVGVICFIAAVVVTVFCTRLRKKNNKQEERTKEDEEA</sequence>